<dbReference type="RefSeq" id="WP_213041038.1">
    <property type="nucleotide sequence ID" value="NZ_CAJNBJ010000001.1"/>
</dbReference>
<evidence type="ECO:0000313" key="3">
    <source>
        <dbReference type="Proteomes" id="UP000675880"/>
    </source>
</evidence>
<organism evidence="2 3">
    <name type="scientific">Nitrospira defluvii</name>
    <dbReference type="NCBI Taxonomy" id="330214"/>
    <lineage>
        <taxon>Bacteria</taxon>
        <taxon>Pseudomonadati</taxon>
        <taxon>Nitrospirota</taxon>
        <taxon>Nitrospiria</taxon>
        <taxon>Nitrospirales</taxon>
        <taxon>Nitrospiraceae</taxon>
        <taxon>Nitrospira</taxon>
    </lineage>
</organism>
<comment type="caution">
    <text evidence="2">The sequence shown here is derived from an EMBL/GenBank/DDBJ whole genome shotgun (WGS) entry which is preliminary data.</text>
</comment>
<feature type="signal peptide" evidence="1">
    <location>
        <begin position="1"/>
        <end position="23"/>
    </location>
</feature>
<accession>A0ABM8QRY0</accession>
<evidence type="ECO:0008006" key="4">
    <source>
        <dbReference type="Google" id="ProtNLM"/>
    </source>
</evidence>
<reference evidence="2 3" key="1">
    <citation type="submission" date="2021-02" db="EMBL/GenBank/DDBJ databases">
        <authorList>
            <person name="Han P."/>
        </authorList>
    </citation>
    <scope>NUCLEOTIDE SEQUENCE [LARGE SCALE GENOMIC DNA]</scope>
    <source>
        <strain evidence="2">Candidatus Nitrospira sp. ZN2</strain>
    </source>
</reference>
<dbReference type="Proteomes" id="UP000675880">
    <property type="component" value="Unassembled WGS sequence"/>
</dbReference>
<protein>
    <recommendedName>
        <fullName evidence="4">Lipoprotein</fullName>
    </recommendedName>
</protein>
<gene>
    <name evidence="2" type="ORF">NSPZN2_11269</name>
</gene>
<sequence length="128" mass="13908">MMPLLTVCGRLLFILLLESFAVGCTQSVLPTPSPQEHLGMGIVTGTIGAQTPGAVMGDEQVVGSLVGQVQALEGGAYLVRDVRGQEHRIPHDENTKIDRPAHIGDRIQSWFDRHGRAVLIRSADEENR</sequence>
<dbReference type="EMBL" id="CAJNBJ010000001">
    <property type="protein sequence ID" value="CAE6712131.1"/>
    <property type="molecule type" value="Genomic_DNA"/>
</dbReference>
<name>A0ABM8QRY0_9BACT</name>
<proteinExistence type="predicted"/>
<evidence type="ECO:0000256" key="1">
    <source>
        <dbReference type="SAM" id="SignalP"/>
    </source>
</evidence>
<keyword evidence="1" id="KW-0732">Signal</keyword>
<feature type="chain" id="PRO_5046727540" description="Lipoprotein" evidence="1">
    <location>
        <begin position="24"/>
        <end position="128"/>
    </location>
</feature>
<keyword evidence="3" id="KW-1185">Reference proteome</keyword>
<evidence type="ECO:0000313" key="2">
    <source>
        <dbReference type="EMBL" id="CAE6712131.1"/>
    </source>
</evidence>